<reference evidence="4" key="2">
    <citation type="submission" date="2019-10" db="EMBL/GenBank/DDBJ databases">
        <title>Conservation and host-specific expression of non-tandemly repeated heterogenous ribosome RNA gene in arbuscular mycorrhizal fungi.</title>
        <authorList>
            <person name="Maeda T."/>
            <person name="Kobayashi Y."/>
            <person name="Nakagawa T."/>
            <person name="Ezawa T."/>
            <person name="Yamaguchi K."/>
            <person name="Bino T."/>
            <person name="Nishimoto Y."/>
            <person name="Shigenobu S."/>
            <person name="Kawaguchi M."/>
        </authorList>
    </citation>
    <scope>NUCLEOTIDE SEQUENCE</scope>
    <source>
        <strain evidence="4">HR1</strain>
    </source>
</reference>
<evidence type="ECO:0000256" key="2">
    <source>
        <dbReference type="SAM" id="Phobius"/>
    </source>
</evidence>
<evidence type="ECO:0000313" key="3">
    <source>
        <dbReference type="EMBL" id="GBC09047.1"/>
    </source>
</evidence>
<evidence type="ECO:0000313" key="4">
    <source>
        <dbReference type="EMBL" id="GET03341.1"/>
    </source>
</evidence>
<feature type="compositionally biased region" description="Low complexity" evidence="1">
    <location>
        <begin position="124"/>
        <end position="139"/>
    </location>
</feature>
<keyword evidence="5" id="KW-1185">Reference proteome</keyword>
<dbReference type="Proteomes" id="UP000247702">
    <property type="component" value="Unassembled WGS sequence"/>
</dbReference>
<dbReference type="EMBL" id="BLAL01000321">
    <property type="protein sequence ID" value="GET03341.1"/>
    <property type="molecule type" value="Genomic_DNA"/>
</dbReference>
<gene>
    <name evidence="4" type="ORF">RCL2_002968500</name>
    <name evidence="3" type="ORF">RclHR1_08580006</name>
</gene>
<sequence>MEKQKYLYKNSKCVGGTSSTISLINAWISITGQRNIQKYRSIAYLGGFTIVALATIWFLSQSPTYTVEYDPKKPKKSKFNNKEDDTGKRSNNTNKNSAGWWTSIREKVSNKLGFGKKSKPQKPTKPAKSSSSSNKPAKLSGRKRTYRENGIALSSKTSDTTTNGSTGSRNSSHDTKSTNTSKKVQVPRCNSSNDNSRQKDQTTQEKIIGSCDDYSTSNRNNCQQKDKVTQEIRVNNSNSSNSNGSHQNDQKIQEIRVGTCGGNFVPNNNEVKQQSLRKLKLKAPDARSSKRINREYKYRLGDCSISKHSNHPEKVENSISHIRNVEYFTRPIYKDRYNKESLDDLETRIMETIRKIHYTDLQDREKYREFYNPYTPITLHETFDKIGQERVERYKKLLIKLGRQKQEDSNLENSLKMVQEFFQEKKYYESEDDDADFCEKPVDCSDDFLDYTQNETRTKVTGNDNFDYDKCLTLVDVLVQDEQASRKRIERNFEILKLIDSYQQQVKETETSIKKSIEMFDEQKTKCKGATRHLKRPSRFFEEYNRLEDRLMDIERQAKYLAEGLDDMEACFIETLELFNDDGKMDNAAAKYGPKLNDDV</sequence>
<dbReference type="OrthoDB" id="2386312at2759"/>
<keyword evidence="2" id="KW-0472">Membrane</keyword>
<feature type="compositionally biased region" description="Polar residues" evidence="1">
    <location>
        <begin position="89"/>
        <end position="100"/>
    </location>
</feature>
<organism evidence="3 5">
    <name type="scientific">Rhizophagus clarus</name>
    <dbReference type="NCBI Taxonomy" id="94130"/>
    <lineage>
        <taxon>Eukaryota</taxon>
        <taxon>Fungi</taxon>
        <taxon>Fungi incertae sedis</taxon>
        <taxon>Mucoromycota</taxon>
        <taxon>Glomeromycotina</taxon>
        <taxon>Glomeromycetes</taxon>
        <taxon>Glomerales</taxon>
        <taxon>Glomeraceae</taxon>
        <taxon>Rhizophagus</taxon>
    </lineage>
</organism>
<dbReference type="AlphaFoldDB" id="A0A2Z6SNF1"/>
<dbReference type="Proteomes" id="UP000615446">
    <property type="component" value="Unassembled WGS sequence"/>
</dbReference>
<feature type="compositionally biased region" description="Polar residues" evidence="1">
    <location>
        <begin position="177"/>
        <end position="195"/>
    </location>
</feature>
<comment type="caution">
    <text evidence="3">The sequence shown here is derived from an EMBL/GenBank/DDBJ whole genome shotgun (WGS) entry which is preliminary data.</text>
</comment>
<proteinExistence type="predicted"/>
<accession>A0A2Z6SNF1</accession>
<name>A0A2Z6SNF1_9GLOM</name>
<evidence type="ECO:0000313" key="5">
    <source>
        <dbReference type="Proteomes" id="UP000247702"/>
    </source>
</evidence>
<evidence type="ECO:0000256" key="1">
    <source>
        <dbReference type="SAM" id="MobiDB-lite"/>
    </source>
</evidence>
<feature type="region of interest" description="Disordered" evidence="1">
    <location>
        <begin position="69"/>
        <end position="205"/>
    </location>
</feature>
<keyword evidence="2" id="KW-0812">Transmembrane</keyword>
<protein>
    <submittedName>
        <fullName evidence="3">Uncharacterized protein</fullName>
    </submittedName>
</protein>
<dbReference type="EMBL" id="BEXD01004268">
    <property type="protein sequence ID" value="GBC09047.1"/>
    <property type="molecule type" value="Genomic_DNA"/>
</dbReference>
<reference evidence="3 5" key="1">
    <citation type="submission" date="2017-11" db="EMBL/GenBank/DDBJ databases">
        <title>The genome of Rhizophagus clarus HR1 reveals common genetic basis of auxotrophy among arbuscular mycorrhizal fungi.</title>
        <authorList>
            <person name="Kobayashi Y."/>
        </authorList>
    </citation>
    <scope>NUCLEOTIDE SEQUENCE [LARGE SCALE GENOMIC DNA]</scope>
    <source>
        <strain evidence="3 5">HR1</strain>
    </source>
</reference>
<feature type="compositionally biased region" description="Low complexity" evidence="1">
    <location>
        <begin position="154"/>
        <end position="170"/>
    </location>
</feature>
<keyword evidence="2" id="KW-1133">Transmembrane helix</keyword>
<feature type="transmembrane region" description="Helical" evidence="2">
    <location>
        <begin position="42"/>
        <end position="60"/>
    </location>
</feature>